<protein>
    <submittedName>
        <fullName evidence="3">Uncharacterized protein</fullName>
    </submittedName>
</protein>
<feature type="region of interest" description="Disordered" evidence="1">
    <location>
        <begin position="84"/>
        <end position="114"/>
    </location>
</feature>
<evidence type="ECO:0000256" key="1">
    <source>
        <dbReference type="SAM" id="MobiDB-lite"/>
    </source>
</evidence>
<gene>
    <name evidence="3" type="ORF">PIB30_077073</name>
</gene>
<feature type="compositionally biased region" description="Low complexity" evidence="1">
    <location>
        <begin position="90"/>
        <end position="103"/>
    </location>
</feature>
<accession>A0ABU6XNE5</accession>
<dbReference type="Proteomes" id="UP001341840">
    <property type="component" value="Unassembled WGS sequence"/>
</dbReference>
<evidence type="ECO:0000256" key="2">
    <source>
        <dbReference type="SAM" id="Phobius"/>
    </source>
</evidence>
<comment type="caution">
    <text evidence="3">The sequence shown here is derived from an EMBL/GenBank/DDBJ whole genome shotgun (WGS) entry which is preliminary data.</text>
</comment>
<feature type="compositionally biased region" description="Polar residues" evidence="1">
    <location>
        <begin position="104"/>
        <end position="114"/>
    </location>
</feature>
<keyword evidence="2" id="KW-1133">Transmembrane helix</keyword>
<keyword evidence="2" id="KW-0812">Transmembrane</keyword>
<keyword evidence="4" id="KW-1185">Reference proteome</keyword>
<proteinExistence type="predicted"/>
<keyword evidence="2" id="KW-0472">Membrane</keyword>
<evidence type="ECO:0000313" key="4">
    <source>
        <dbReference type="Proteomes" id="UP001341840"/>
    </source>
</evidence>
<reference evidence="3 4" key="1">
    <citation type="journal article" date="2023" name="Plants (Basel)">
        <title>Bridging the Gap: Combining Genomics and Transcriptomics Approaches to Understand Stylosanthes scabra, an Orphan Legume from the Brazilian Caatinga.</title>
        <authorList>
            <person name="Ferreira-Neto J.R.C."/>
            <person name="da Silva M.D."/>
            <person name="Binneck E."/>
            <person name="de Melo N.F."/>
            <person name="da Silva R.H."/>
            <person name="de Melo A.L.T.M."/>
            <person name="Pandolfi V."/>
            <person name="Bustamante F.O."/>
            <person name="Brasileiro-Vidal A.C."/>
            <person name="Benko-Iseppon A.M."/>
        </authorList>
    </citation>
    <scope>NUCLEOTIDE SEQUENCE [LARGE SCALE GENOMIC DNA]</scope>
    <source>
        <tissue evidence="3">Leaves</tissue>
    </source>
</reference>
<feature type="transmembrane region" description="Helical" evidence="2">
    <location>
        <begin position="36"/>
        <end position="56"/>
    </location>
</feature>
<organism evidence="3 4">
    <name type="scientific">Stylosanthes scabra</name>
    <dbReference type="NCBI Taxonomy" id="79078"/>
    <lineage>
        <taxon>Eukaryota</taxon>
        <taxon>Viridiplantae</taxon>
        <taxon>Streptophyta</taxon>
        <taxon>Embryophyta</taxon>
        <taxon>Tracheophyta</taxon>
        <taxon>Spermatophyta</taxon>
        <taxon>Magnoliopsida</taxon>
        <taxon>eudicotyledons</taxon>
        <taxon>Gunneridae</taxon>
        <taxon>Pentapetalae</taxon>
        <taxon>rosids</taxon>
        <taxon>fabids</taxon>
        <taxon>Fabales</taxon>
        <taxon>Fabaceae</taxon>
        <taxon>Papilionoideae</taxon>
        <taxon>50 kb inversion clade</taxon>
        <taxon>dalbergioids sensu lato</taxon>
        <taxon>Dalbergieae</taxon>
        <taxon>Pterocarpus clade</taxon>
        <taxon>Stylosanthes</taxon>
    </lineage>
</organism>
<name>A0ABU6XNE5_9FABA</name>
<dbReference type="EMBL" id="JASCZI010212475">
    <property type="protein sequence ID" value="MED6199560.1"/>
    <property type="molecule type" value="Genomic_DNA"/>
</dbReference>
<sequence length="114" mass="12126">MESQIPSLESSKVQSMIRLIPYFDSLLRSIVKVGRILAVANTLGAFTLVLGGFIVAKKFSQSSSIDGCLSRTFVATTTHNHVAAVPNPESGVTSSSRRVVSNREINGQVSATTS</sequence>
<evidence type="ECO:0000313" key="3">
    <source>
        <dbReference type="EMBL" id="MED6199560.1"/>
    </source>
</evidence>